<dbReference type="SMART" id="SM00316">
    <property type="entry name" value="S1"/>
    <property type="match status" value="1"/>
</dbReference>
<organism evidence="2 3">
    <name type="scientific">Bacillus anthracis</name>
    <name type="common">anthrax bacterium</name>
    <dbReference type="NCBI Taxonomy" id="1392"/>
    <lineage>
        <taxon>Bacteria</taxon>
        <taxon>Bacillati</taxon>
        <taxon>Bacillota</taxon>
        <taxon>Bacilli</taxon>
        <taxon>Bacillales</taxon>
        <taxon>Bacillaceae</taxon>
        <taxon>Bacillus</taxon>
        <taxon>Bacillus cereus group</taxon>
    </lineage>
</organism>
<dbReference type="InterPro" id="IPR003029">
    <property type="entry name" value="S1_domain"/>
</dbReference>
<dbReference type="GO" id="GO:0003676">
    <property type="term" value="F:nucleic acid binding"/>
    <property type="evidence" value="ECO:0007669"/>
    <property type="project" value="InterPro"/>
</dbReference>
<dbReference type="SUPFAM" id="SSF50249">
    <property type="entry name" value="Nucleic acid-binding proteins"/>
    <property type="match status" value="1"/>
</dbReference>
<dbReference type="PROSITE" id="PS50126">
    <property type="entry name" value="S1"/>
    <property type="match status" value="1"/>
</dbReference>
<proteinExistence type="predicted"/>
<protein>
    <submittedName>
        <fullName evidence="2">RNA-binding protein</fullName>
    </submittedName>
</protein>
<comment type="caution">
    <text evidence="2">The sequence shown here is derived from an EMBL/GenBank/DDBJ whole genome shotgun (WGS) entry which is preliminary data.</text>
</comment>
<dbReference type="EMBL" id="LDPG01000007">
    <property type="protein sequence ID" value="KLV18306.1"/>
    <property type="molecule type" value="Genomic_DNA"/>
</dbReference>
<dbReference type="Gene3D" id="2.40.50.140">
    <property type="entry name" value="Nucleic acid-binding proteins"/>
    <property type="match status" value="1"/>
</dbReference>
<dbReference type="InterPro" id="IPR012340">
    <property type="entry name" value="NA-bd_OB-fold"/>
</dbReference>
<dbReference type="PATRIC" id="fig|1392.242.peg.5638"/>
<name>A0A0J1HX48_BACAN</name>
<dbReference type="Proteomes" id="UP000035904">
    <property type="component" value="Unassembled WGS sequence"/>
</dbReference>
<dbReference type="Pfam" id="PF00575">
    <property type="entry name" value="S1"/>
    <property type="match status" value="1"/>
</dbReference>
<sequence>MGGKRIATIDNNIELHLHKTANEHRDLKVIYRNNSFVSATVKNIVDFGVFLVTNDEYRAEGLLHINKFQDKYIKNIEEYISVGDKIDNLKIIRANPDNKLEFSSMHLTFEKKSKYKGTSINNWETLKTTNEIMEIKKVLMNKVGVISKEAEDRLIKIIKEQGQLIPFTMAMGKVIEDFQVDLGLLLIKEIENKMSDCL</sequence>
<evidence type="ECO:0000313" key="2">
    <source>
        <dbReference type="EMBL" id="KLV18306.1"/>
    </source>
</evidence>
<dbReference type="AlphaFoldDB" id="A0A0J1HX48"/>
<gene>
    <name evidence="2" type="ORF">ABW01_13065</name>
</gene>
<evidence type="ECO:0000259" key="1">
    <source>
        <dbReference type="PROSITE" id="PS50126"/>
    </source>
</evidence>
<accession>A0A0J1HX48</accession>
<feature type="domain" description="S1 motif" evidence="1">
    <location>
        <begin position="34"/>
        <end position="105"/>
    </location>
</feature>
<evidence type="ECO:0000313" key="3">
    <source>
        <dbReference type="Proteomes" id="UP000035904"/>
    </source>
</evidence>
<reference evidence="2 3" key="1">
    <citation type="submission" date="2015-05" db="EMBL/GenBank/DDBJ databases">
        <title>Whole genome sequence and identification of bacterial endophytes from Costus igneus.</title>
        <authorList>
            <person name="Lee Y.P."/>
            <person name="Gan H.M."/>
            <person name="Eng W."/>
            <person name="Wheatley M.S."/>
            <person name="Caraballo A."/>
            <person name="Polter S."/>
            <person name="Savka M.A."/>
            <person name="Hudson A.O."/>
        </authorList>
    </citation>
    <scope>NUCLEOTIDE SEQUENCE [LARGE SCALE GENOMIC DNA]</scope>
    <source>
        <strain evidence="2 3">RIT375</strain>
    </source>
</reference>
<dbReference type="RefSeq" id="WP_016121614.1">
    <property type="nucleotide sequence ID" value="NZ_LDPG01000007.1"/>
</dbReference>